<accession>A0ABR0TC86</accession>
<dbReference type="EMBL" id="JASGXD010000013">
    <property type="protein sequence ID" value="KAK6001869.1"/>
    <property type="molecule type" value="Genomic_DNA"/>
</dbReference>
<organism evidence="2 3">
    <name type="scientific">Aureobasidium pullulans</name>
    <name type="common">Black yeast</name>
    <name type="synonym">Pullularia pullulans</name>
    <dbReference type="NCBI Taxonomy" id="5580"/>
    <lineage>
        <taxon>Eukaryota</taxon>
        <taxon>Fungi</taxon>
        <taxon>Dikarya</taxon>
        <taxon>Ascomycota</taxon>
        <taxon>Pezizomycotina</taxon>
        <taxon>Dothideomycetes</taxon>
        <taxon>Dothideomycetidae</taxon>
        <taxon>Dothideales</taxon>
        <taxon>Saccotheciaceae</taxon>
        <taxon>Aureobasidium</taxon>
    </lineage>
</organism>
<reference evidence="2 3" key="1">
    <citation type="submission" date="2023-11" db="EMBL/GenBank/DDBJ databases">
        <title>Draft genome sequence and annotation of the polyextremotolerant black yeast-like fungus Aureobasidium pullulans NRRL 62042.</title>
        <authorList>
            <person name="Dielentheis-Frenken M.R.E."/>
            <person name="Wibberg D."/>
            <person name="Blank L.M."/>
            <person name="Tiso T."/>
        </authorList>
    </citation>
    <scope>NUCLEOTIDE SEQUENCE [LARGE SCALE GENOMIC DNA]</scope>
    <source>
        <strain evidence="2 3">NRRL 62042</strain>
    </source>
</reference>
<evidence type="ECO:0000313" key="2">
    <source>
        <dbReference type="EMBL" id="KAK6001869.1"/>
    </source>
</evidence>
<feature type="region of interest" description="Disordered" evidence="1">
    <location>
        <begin position="1"/>
        <end position="26"/>
    </location>
</feature>
<proteinExistence type="predicted"/>
<evidence type="ECO:0000256" key="1">
    <source>
        <dbReference type="SAM" id="MobiDB-lite"/>
    </source>
</evidence>
<evidence type="ECO:0000313" key="3">
    <source>
        <dbReference type="Proteomes" id="UP001341245"/>
    </source>
</evidence>
<comment type="caution">
    <text evidence="2">The sequence shown here is derived from an EMBL/GenBank/DDBJ whole genome shotgun (WGS) entry which is preliminary data.</text>
</comment>
<gene>
    <name evidence="2" type="ORF">QM012_002359</name>
</gene>
<dbReference type="Proteomes" id="UP001341245">
    <property type="component" value="Unassembled WGS sequence"/>
</dbReference>
<name>A0ABR0TC86_AURPU</name>
<sequence length="124" mass="13124">MAAPSCGFGVQTNPNDTSHRPTKQTCSLPTSVNATRALKKCCSNYNSGEGLLVYSEGCYISCTSDSTNDTFLDCLSDNYDNIEGYLCTINDGREKPRNGVGAQASPSLTGILTVLLLGSAMLII</sequence>
<protein>
    <recommendedName>
        <fullName evidence="4">Extracellular membrane protein CFEM domain-containing protein</fullName>
    </recommendedName>
</protein>
<evidence type="ECO:0008006" key="4">
    <source>
        <dbReference type="Google" id="ProtNLM"/>
    </source>
</evidence>
<keyword evidence="3" id="KW-1185">Reference proteome</keyword>